<dbReference type="Proteomes" id="UP001390339">
    <property type="component" value="Unassembled WGS sequence"/>
</dbReference>
<name>A0ABR2IV03_9PEZI</name>
<proteinExistence type="predicted"/>
<keyword evidence="2" id="KW-1133">Transmembrane helix</keyword>
<feature type="transmembrane region" description="Helical" evidence="2">
    <location>
        <begin position="200"/>
        <end position="233"/>
    </location>
</feature>
<protein>
    <submittedName>
        <fullName evidence="3">Uncharacterized protein</fullName>
    </submittedName>
</protein>
<organism evidence="3 4">
    <name type="scientific">Apiospora arundinis</name>
    <dbReference type="NCBI Taxonomy" id="335852"/>
    <lineage>
        <taxon>Eukaryota</taxon>
        <taxon>Fungi</taxon>
        <taxon>Dikarya</taxon>
        <taxon>Ascomycota</taxon>
        <taxon>Pezizomycotina</taxon>
        <taxon>Sordariomycetes</taxon>
        <taxon>Xylariomycetidae</taxon>
        <taxon>Amphisphaeriales</taxon>
        <taxon>Apiosporaceae</taxon>
        <taxon>Apiospora</taxon>
    </lineage>
</organism>
<evidence type="ECO:0000313" key="4">
    <source>
        <dbReference type="Proteomes" id="UP001390339"/>
    </source>
</evidence>
<comment type="caution">
    <text evidence="3">The sequence shown here is derived from an EMBL/GenBank/DDBJ whole genome shotgun (WGS) entry which is preliminary data.</text>
</comment>
<evidence type="ECO:0000313" key="3">
    <source>
        <dbReference type="EMBL" id="KAK8868226.1"/>
    </source>
</evidence>
<gene>
    <name evidence="3" type="ORF">PGQ11_006804</name>
</gene>
<dbReference type="EMBL" id="JAPCWZ010000004">
    <property type="protein sequence ID" value="KAK8868226.1"/>
    <property type="molecule type" value="Genomic_DNA"/>
</dbReference>
<keyword evidence="2" id="KW-0472">Membrane</keyword>
<feature type="region of interest" description="Disordered" evidence="1">
    <location>
        <begin position="98"/>
        <end position="130"/>
    </location>
</feature>
<reference evidence="3 4" key="1">
    <citation type="journal article" date="2024" name="IMA Fungus">
        <title>Apiospora arundinis, a panoply of carbohydrate-active enzymes and secondary metabolites.</title>
        <authorList>
            <person name="Sorensen T."/>
            <person name="Petersen C."/>
            <person name="Muurmann A.T."/>
            <person name="Christiansen J.V."/>
            <person name="Brundto M.L."/>
            <person name="Overgaard C.K."/>
            <person name="Boysen A.T."/>
            <person name="Wollenberg R.D."/>
            <person name="Larsen T.O."/>
            <person name="Sorensen J.L."/>
            <person name="Nielsen K.L."/>
            <person name="Sondergaard T.E."/>
        </authorList>
    </citation>
    <scope>NUCLEOTIDE SEQUENCE [LARGE SCALE GENOMIC DNA]</scope>
    <source>
        <strain evidence="3 4">AAU 773</strain>
    </source>
</reference>
<evidence type="ECO:0000256" key="2">
    <source>
        <dbReference type="SAM" id="Phobius"/>
    </source>
</evidence>
<sequence>MATAPAPNSSSYLLAEHSWRRIIAKLSTPFTAHYSLSSGSAAENDLMLSLYPLFEELGLVKVYRGIRRHVGDRGAARLLEIKARKVVRAGVVGHLGRELGSRHPRGRHLSSGSDGDITVRSGGGSHASRAREVLRRRRGLQLPWMLLLLSATSTTDTTDTALNLDDDAFPVVTLTLEGTVLLLQTINLRLLVGDEVGAALAAAAGGLVIALALLFLVLFGLSGVVLAAALVLLDGEPFA</sequence>
<keyword evidence="4" id="KW-1185">Reference proteome</keyword>
<accession>A0ABR2IV03</accession>
<evidence type="ECO:0000256" key="1">
    <source>
        <dbReference type="SAM" id="MobiDB-lite"/>
    </source>
</evidence>
<keyword evidence="2" id="KW-0812">Transmembrane</keyword>